<feature type="region of interest" description="Disordered" evidence="11">
    <location>
        <begin position="116"/>
        <end position="151"/>
    </location>
</feature>
<evidence type="ECO:0000256" key="10">
    <source>
        <dbReference type="ARBA" id="ARBA00023225"/>
    </source>
</evidence>
<proteinExistence type="inferred from homology"/>
<evidence type="ECO:0000313" key="12">
    <source>
        <dbReference type="EMBL" id="MBB4266076.1"/>
    </source>
</evidence>
<feature type="compositionally biased region" description="Basic and acidic residues" evidence="11">
    <location>
        <begin position="116"/>
        <end position="125"/>
    </location>
</feature>
<keyword evidence="5" id="KW-1003">Cell membrane</keyword>
<accession>A0A7W6WA40</accession>
<dbReference type="GO" id="GO:0005886">
    <property type="term" value="C:plasma membrane"/>
    <property type="evidence" value="ECO:0007669"/>
    <property type="project" value="UniProtKB-SubCell"/>
</dbReference>
<dbReference type="InterPro" id="IPR053716">
    <property type="entry name" value="Flag_assembly_chemotaxis_eff"/>
</dbReference>
<name>A0A7W6WA40_9PROT</name>
<evidence type="ECO:0000256" key="8">
    <source>
        <dbReference type="ARBA" id="ARBA00022927"/>
    </source>
</evidence>
<protein>
    <recommendedName>
        <fullName evidence="3">Flagellar FliJ protein</fullName>
    </recommendedName>
</protein>
<evidence type="ECO:0000256" key="5">
    <source>
        <dbReference type="ARBA" id="ARBA00022475"/>
    </source>
</evidence>
<keyword evidence="12" id="KW-0966">Cell projection</keyword>
<dbReference type="Pfam" id="PF02050">
    <property type="entry name" value="FliJ"/>
    <property type="match status" value="1"/>
</dbReference>
<dbReference type="InterPro" id="IPR012823">
    <property type="entry name" value="Flagell_FliJ"/>
</dbReference>
<reference evidence="12 13" key="1">
    <citation type="submission" date="2020-08" db="EMBL/GenBank/DDBJ databases">
        <title>Genome sequencing of Purple Non-Sulfur Bacteria from various extreme environments.</title>
        <authorList>
            <person name="Mayer M."/>
        </authorList>
    </citation>
    <scope>NUCLEOTIDE SEQUENCE [LARGE SCALE GENOMIC DNA]</scope>
    <source>
        <strain evidence="12 13">JA131</strain>
    </source>
</reference>
<keyword evidence="12" id="KW-0969">Cilium</keyword>
<dbReference type="GO" id="GO:0071973">
    <property type="term" value="P:bacterial-type flagellum-dependent cell motility"/>
    <property type="evidence" value="ECO:0007669"/>
    <property type="project" value="InterPro"/>
</dbReference>
<evidence type="ECO:0000256" key="4">
    <source>
        <dbReference type="ARBA" id="ARBA00022448"/>
    </source>
</evidence>
<dbReference type="AlphaFoldDB" id="A0A7W6WA40"/>
<keyword evidence="4" id="KW-0813">Transport</keyword>
<dbReference type="Proteomes" id="UP000554286">
    <property type="component" value="Unassembled WGS sequence"/>
</dbReference>
<feature type="compositionally biased region" description="Acidic residues" evidence="11">
    <location>
        <begin position="140"/>
        <end position="151"/>
    </location>
</feature>
<keyword evidence="9" id="KW-0472">Membrane</keyword>
<gene>
    <name evidence="12" type="ORF">GGD89_001702</name>
</gene>
<sequence>MAKGDLHAVIRLTKREVDDLRRHLGERLREEQALMEQDQRLDEALAREAGVADAEPAAAYTFANYLEVHRRHKQAVAEGLAAVRARIDAVREALAEVYRRLKTYELAQEARDARAAEEQARKDQAVLDEVALTMHRQRQDEEDEEDGTRTG</sequence>
<dbReference type="GO" id="GO:0006935">
    <property type="term" value="P:chemotaxis"/>
    <property type="evidence" value="ECO:0007669"/>
    <property type="project" value="UniProtKB-KW"/>
</dbReference>
<comment type="similarity">
    <text evidence="2">Belongs to the FliJ family.</text>
</comment>
<keyword evidence="7" id="KW-1005">Bacterial flagellum biogenesis</keyword>
<dbReference type="GO" id="GO:0015031">
    <property type="term" value="P:protein transport"/>
    <property type="evidence" value="ECO:0007669"/>
    <property type="project" value="UniProtKB-KW"/>
</dbReference>
<evidence type="ECO:0000313" key="13">
    <source>
        <dbReference type="Proteomes" id="UP000554286"/>
    </source>
</evidence>
<evidence type="ECO:0000256" key="9">
    <source>
        <dbReference type="ARBA" id="ARBA00023136"/>
    </source>
</evidence>
<comment type="subcellular location">
    <subcellularLocation>
        <location evidence="1">Cell membrane</location>
        <topology evidence="1">Peripheral membrane protein</topology>
        <orientation evidence="1">Cytoplasmic side</orientation>
    </subcellularLocation>
</comment>
<evidence type="ECO:0000256" key="6">
    <source>
        <dbReference type="ARBA" id="ARBA00022500"/>
    </source>
</evidence>
<keyword evidence="12" id="KW-0282">Flagellum</keyword>
<evidence type="ECO:0000256" key="2">
    <source>
        <dbReference type="ARBA" id="ARBA00010004"/>
    </source>
</evidence>
<organism evidence="12 13">
    <name type="scientific">Roseospira visakhapatnamensis</name>
    <dbReference type="NCBI Taxonomy" id="390880"/>
    <lineage>
        <taxon>Bacteria</taxon>
        <taxon>Pseudomonadati</taxon>
        <taxon>Pseudomonadota</taxon>
        <taxon>Alphaproteobacteria</taxon>
        <taxon>Rhodospirillales</taxon>
        <taxon>Rhodospirillaceae</taxon>
        <taxon>Roseospira</taxon>
    </lineage>
</organism>
<dbReference type="Gene3D" id="1.10.287.1700">
    <property type="match status" value="1"/>
</dbReference>
<evidence type="ECO:0000256" key="1">
    <source>
        <dbReference type="ARBA" id="ARBA00004413"/>
    </source>
</evidence>
<keyword evidence="10" id="KW-1006">Bacterial flagellum protein export</keyword>
<comment type="caution">
    <text evidence="12">The sequence shown here is derived from an EMBL/GenBank/DDBJ whole genome shotgun (WGS) entry which is preliminary data.</text>
</comment>
<dbReference type="RefSeq" id="WP_184044093.1">
    <property type="nucleotide sequence ID" value="NZ_JACIGK010000010.1"/>
</dbReference>
<keyword evidence="13" id="KW-1185">Reference proteome</keyword>
<dbReference type="GO" id="GO:0044781">
    <property type="term" value="P:bacterial-type flagellum organization"/>
    <property type="evidence" value="ECO:0007669"/>
    <property type="project" value="UniProtKB-KW"/>
</dbReference>
<keyword evidence="6" id="KW-0145">Chemotaxis</keyword>
<evidence type="ECO:0000256" key="11">
    <source>
        <dbReference type="SAM" id="MobiDB-lite"/>
    </source>
</evidence>
<dbReference type="EMBL" id="JACIGK010000010">
    <property type="protein sequence ID" value="MBB4266076.1"/>
    <property type="molecule type" value="Genomic_DNA"/>
</dbReference>
<keyword evidence="8" id="KW-0653">Protein transport</keyword>
<evidence type="ECO:0000256" key="3">
    <source>
        <dbReference type="ARBA" id="ARBA00020392"/>
    </source>
</evidence>
<dbReference type="GO" id="GO:0009288">
    <property type="term" value="C:bacterial-type flagellum"/>
    <property type="evidence" value="ECO:0007669"/>
    <property type="project" value="InterPro"/>
</dbReference>
<evidence type="ECO:0000256" key="7">
    <source>
        <dbReference type="ARBA" id="ARBA00022795"/>
    </source>
</evidence>